<evidence type="ECO:0000313" key="2">
    <source>
        <dbReference type="Proteomes" id="UP000092649"/>
    </source>
</evidence>
<keyword evidence="2" id="KW-1185">Reference proteome</keyword>
<dbReference type="Proteomes" id="UP000092649">
    <property type="component" value="Unassembled WGS sequence"/>
</dbReference>
<gene>
    <name evidence="1" type="ORF">QS62_11670</name>
</gene>
<dbReference type="EMBL" id="JTJL01000086">
    <property type="protein sequence ID" value="OBW90692.1"/>
    <property type="molecule type" value="Genomic_DNA"/>
</dbReference>
<name>A0A1A7NKK1_9PAST</name>
<sequence>SDSKYAIQVTKPNSVINIVSGQGNNQILSRAPSLIQANGDGTVINVFALQGENNIDAKYLGTVSRFSAVIHGVNKGEVNIVAKQNTISGEIASESTRMNVLSQNYGSVNIEATTGNNIFLMDPYMGESKDTGFVKVLSISKATIRADNGQNIFRTFKPTHYALTEGNSGFMYGIWSRGSSDVVISGQSNVFDFSQADQRNYSSFSVLATGIKVGENQGSSKMHVIATKGNNTLLATGIRANRAEGIQTDTYGELFLEAKSGYNQIRVRRVDKSEIRKKNNDIPLYTHGVLTFLDSTSILVAKGNYIDVGSTNVYQRVEDSNSINIGTFGVRTSSNSRVVLEALTDNNQIIVSQDDDEMPPYLIEAQPNLYAIVANTGSSVYLKALKGYNQIAINPQKMSPKYLITRLKGISTGDVDS</sequence>
<feature type="non-terminal residue" evidence="1">
    <location>
        <position position="417"/>
    </location>
</feature>
<comment type="caution">
    <text evidence="1">The sequence shown here is derived from an EMBL/GenBank/DDBJ whole genome shotgun (WGS) entry which is preliminary data.</text>
</comment>
<organism evidence="1 2">
    <name type="scientific">Gallibacterium salpingitidis</name>
    <dbReference type="NCBI Taxonomy" id="505341"/>
    <lineage>
        <taxon>Bacteria</taxon>
        <taxon>Pseudomonadati</taxon>
        <taxon>Pseudomonadota</taxon>
        <taxon>Gammaproteobacteria</taxon>
        <taxon>Pasteurellales</taxon>
        <taxon>Pasteurellaceae</taxon>
        <taxon>Gallibacterium</taxon>
    </lineage>
</organism>
<accession>A0A1A7NKK1</accession>
<reference evidence="1 2" key="1">
    <citation type="submission" date="2014-11" db="EMBL/GenBank/DDBJ databases">
        <title>Pan-genome of Gallibacterium spp.</title>
        <authorList>
            <person name="Kudirkiene E."/>
            <person name="Bojesen A.M."/>
        </authorList>
    </citation>
    <scope>NUCLEOTIDE SEQUENCE [LARGE SCALE GENOMIC DNA]</scope>
    <source>
        <strain evidence="1 2">F150</strain>
    </source>
</reference>
<dbReference type="RefSeq" id="WP_197496312.1">
    <property type="nucleotide sequence ID" value="NZ_JTJL01000086.1"/>
</dbReference>
<proteinExistence type="predicted"/>
<evidence type="ECO:0000313" key="1">
    <source>
        <dbReference type="EMBL" id="OBW90692.1"/>
    </source>
</evidence>
<dbReference type="AlphaFoldDB" id="A0A1A7NKK1"/>
<feature type="non-terminal residue" evidence="1">
    <location>
        <position position="1"/>
    </location>
</feature>
<protein>
    <submittedName>
        <fullName evidence="1">Uncharacterized protein</fullName>
    </submittedName>
</protein>